<dbReference type="GO" id="GO:0032797">
    <property type="term" value="C:SMN complex"/>
    <property type="evidence" value="ECO:0007669"/>
    <property type="project" value="TreeGrafter"/>
</dbReference>
<accession>A0A0L0FPP0</accession>
<dbReference type="AlphaFoldDB" id="A0A0L0FPP0"/>
<reference evidence="1 2" key="1">
    <citation type="submission" date="2011-02" db="EMBL/GenBank/DDBJ databases">
        <title>The Genome Sequence of Sphaeroforma arctica JP610.</title>
        <authorList>
            <consortium name="The Broad Institute Genome Sequencing Platform"/>
            <person name="Russ C."/>
            <person name="Cuomo C."/>
            <person name="Young S.K."/>
            <person name="Zeng Q."/>
            <person name="Gargeya S."/>
            <person name="Alvarado L."/>
            <person name="Berlin A."/>
            <person name="Chapman S.B."/>
            <person name="Chen Z."/>
            <person name="Freedman E."/>
            <person name="Gellesch M."/>
            <person name="Goldberg J."/>
            <person name="Griggs A."/>
            <person name="Gujja S."/>
            <person name="Heilman E."/>
            <person name="Heiman D."/>
            <person name="Howarth C."/>
            <person name="Mehta T."/>
            <person name="Neiman D."/>
            <person name="Pearson M."/>
            <person name="Roberts A."/>
            <person name="Saif S."/>
            <person name="Shea T."/>
            <person name="Shenoy N."/>
            <person name="Sisk P."/>
            <person name="Stolte C."/>
            <person name="Sykes S."/>
            <person name="White J."/>
            <person name="Yandava C."/>
            <person name="Burger G."/>
            <person name="Gray M.W."/>
            <person name="Holland P.W.H."/>
            <person name="King N."/>
            <person name="Lang F.B.F."/>
            <person name="Roger A.J."/>
            <person name="Ruiz-Trillo I."/>
            <person name="Haas B."/>
            <person name="Nusbaum C."/>
            <person name="Birren B."/>
        </authorList>
    </citation>
    <scope>NUCLEOTIDE SEQUENCE [LARGE SCALE GENOMIC DNA]</scope>
    <source>
        <strain evidence="1 2">JP610</strain>
    </source>
</reference>
<dbReference type="EMBL" id="KQ242425">
    <property type="protein sequence ID" value="KNC78780.1"/>
    <property type="molecule type" value="Genomic_DNA"/>
</dbReference>
<evidence type="ECO:0000313" key="1">
    <source>
        <dbReference type="EMBL" id="KNC78780.1"/>
    </source>
</evidence>
<dbReference type="GeneID" id="25909299"/>
<dbReference type="InterPro" id="IPR009422">
    <property type="entry name" value="Gemin6"/>
</dbReference>
<dbReference type="PANTHER" id="PTHR14710">
    <property type="entry name" value="GEM-ASSOCIATED PROTEIN 6"/>
    <property type="match status" value="1"/>
</dbReference>
<organism evidence="1 2">
    <name type="scientific">Sphaeroforma arctica JP610</name>
    <dbReference type="NCBI Taxonomy" id="667725"/>
    <lineage>
        <taxon>Eukaryota</taxon>
        <taxon>Ichthyosporea</taxon>
        <taxon>Ichthyophonida</taxon>
        <taxon>Sphaeroforma</taxon>
    </lineage>
</organism>
<dbReference type="OrthoDB" id="77463at2759"/>
<dbReference type="RefSeq" id="XP_014152682.1">
    <property type="nucleotide sequence ID" value="XM_014297207.1"/>
</dbReference>
<dbReference type="Proteomes" id="UP000054560">
    <property type="component" value="Unassembled WGS sequence"/>
</dbReference>
<dbReference type="Gene3D" id="2.30.30.100">
    <property type="match status" value="1"/>
</dbReference>
<evidence type="ECO:0000313" key="2">
    <source>
        <dbReference type="Proteomes" id="UP000054560"/>
    </source>
</evidence>
<proteinExistence type="predicted"/>
<gene>
    <name evidence="1" type="ORF">SARC_08795</name>
</gene>
<sequence>MKLHTLEEERLRGQSLDLQKKVSSYLCIETKQSRTHKGWVYAVDPENRSVLLLCEAEDTASNYDPGSPNATTTLVWLFSPNIISYSDIAPSGPCPAEIRLILQNGLSSLSCFQQTSTAVTQNTAQLNDRCDRVLALLASHRIPVTVETSAAESLTPSDAPVRRLCVLKLLYIDPPYDKHSITCTNAVVYARIQRLLEPLDL</sequence>
<protein>
    <submittedName>
        <fullName evidence="1">Uncharacterized protein</fullName>
    </submittedName>
</protein>
<dbReference type="GO" id="GO:0005634">
    <property type="term" value="C:nucleus"/>
    <property type="evidence" value="ECO:0007669"/>
    <property type="project" value="InterPro"/>
</dbReference>
<name>A0A0L0FPP0_9EUKA</name>
<dbReference type="GO" id="GO:0000245">
    <property type="term" value="P:spliceosomal complex assembly"/>
    <property type="evidence" value="ECO:0007669"/>
    <property type="project" value="InterPro"/>
</dbReference>
<dbReference type="GO" id="GO:0000387">
    <property type="term" value="P:spliceosomal snRNP assembly"/>
    <property type="evidence" value="ECO:0007669"/>
    <property type="project" value="TreeGrafter"/>
</dbReference>
<keyword evidence="2" id="KW-1185">Reference proteome</keyword>
<dbReference type="PANTHER" id="PTHR14710:SF2">
    <property type="entry name" value="GEM-ASSOCIATED PROTEIN 6"/>
    <property type="match status" value="1"/>
</dbReference>